<name>A0ABV0ZXL0_9TELE</name>
<dbReference type="Proteomes" id="UP001469553">
    <property type="component" value="Unassembled WGS sequence"/>
</dbReference>
<dbReference type="EMBL" id="JAHRIP010075589">
    <property type="protein sequence ID" value="MEQ2310265.1"/>
    <property type="molecule type" value="Genomic_DNA"/>
</dbReference>
<sequence>MLGDLWFTGWLRLREQLTVWCQLKQAIKRIHRGDLRPCVAYVPVPGRKGSVAPSTNEVQAPADLVKVSTDSEYVVLEEAPYLDVDPGFLGTESLGDLCDNADWTKGPDCVTRDFTETEPEVLRLDQVNTNDCFREWALFHLYLHPGEHRG</sequence>
<comment type="caution">
    <text evidence="1">The sequence shown here is derived from an EMBL/GenBank/DDBJ whole genome shotgun (WGS) entry which is preliminary data.</text>
</comment>
<gene>
    <name evidence="1" type="ORF">AMECASPLE_007069</name>
</gene>
<reference evidence="1 2" key="1">
    <citation type="submission" date="2021-06" db="EMBL/GenBank/DDBJ databases">
        <authorList>
            <person name="Palmer J.M."/>
        </authorList>
    </citation>
    <scope>NUCLEOTIDE SEQUENCE [LARGE SCALE GENOMIC DNA]</scope>
    <source>
        <strain evidence="1 2">AS_MEX2019</strain>
        <tissue evidence="1">Muscle</tissue>
    </source>
</reference>
<evidence type="ECO:0000313" key="2">
    <source>
        <dbReference type="Proteomes" id="UP001469553"/>
    </source>
</evidence>
<evidence type="ECO:0000313" key="1">
    <source>
        <dbReference type="EMBL" id="MEQ2310265.1"/>
    </source>
</evidence>
<protein>
    <submittedName>
        <fullName evidence="1">Uncharacterized protein</fullName>
    </submittedName>
</protein>
<keyword evidence="2" id="KW-1185">Reference proteome</keyword>
<proteinExistence type="predicted"/>
<accession>A0ABV0ZXL0</accession>
<organism evidence="1 2">
    <name type="scientific">Ameca splendens</name>
    <dbReference type="NCBI Taxonomy" id="208324"/>
    <lineage>
        <taxon>Eukaryota</taxon>
        <taxon>Metazoa</taxon>
        <taxon>Chordata</taxon>
        <taxon>Craniata</taxon>
        <taxon>Vertebrata</taxon>
        <taxon>Euteleostomi</taxon>
        <taxon>Actinopterygii</taxon>
        <taxon>Neopterygii</taxon>
        <taxon>Teleostei</taxon>
        <taxon>Neoteleostei</taxon>
        <taxon>Acanthomorphata</taxon>
        <taxon>Ovalentaria</taxon>
        <taxon>Atherinomorphae</taxon>
        <taxon>Cyprinodontiformes</taxon>
        <taxon>Goodeidae</taxon>
        <taxon>Ameca</taxon>
    </lineage>
</organism>